<proteinExistence type="predicted"/>
<dbReference type="EMBL" id="HBJA01127726">
    <property type="protein sequence ID" value="CAE0832722.1"/>
    <property type="molecule type" value="Transcribed_RNA"/>
</dbReference>
<accession>A0A7S4LJ81</accession>
<gene>
    <name evidence="1" type="ORF">EGYM00163_LOCUS44007</name>
</gene>
<dbReference type="AlphaFoldDB" id="A0A7S4LJ81"/>
<protein>
    <submittedName>
        <fullName evidence="1">Uncharacterized protein</fullName>
    </submittedName>
</protein>
<reference evidence="1" key="1">
    <citation type="submission" date="2021-01" db="EMBL/GenBank/DDBJ databases">
        <authorList>
            <person name="Corre E."/>
            <person name="Pelletier E."/>
            <person name="Niang G."/>
            <person name="Scheremetjew M."/>
            <person name="Finn R."/>
            <person name="Kale V."/>
            <person name="Holt S."/>
            <person name="Cochrane G."/>
            <person name="Meng A."/>
            <person name="Brown T."/>
            <person name="Cohen L."/>
        </authorList>
    </citation>
    <scope>NUCLEOTIDE SEQUENCE</scope>
    <source>
        <strain evidence="1">CCMP1594</strain>
    </source>
</reference>
<sequence length="107" mass="11942">MRLLNPLYSAKACILHPLYTAQACILHPLYSAQVCILQRTCQMPSSVIYNTAVMLITAKCLRNVHGQPLSPALDYHRFVDQVLHLPHFCTFCTFCADFLCVSAAVAD</sequence>
<organism evidence="1">
    <name type="scientific">Eutreptiella gymnastica</name>
    <dbReference type="NCBI Taxonomy" id="73025"/>
    <lineage>
        <taxon>Eukaryota</taxon>
        <taxon>Discoba</taxon>
        <taxon>Euglenozoa</taxon>
        <taxon>Euglenida</taxon>
        <taxon>Spirocuta</taxon>
        <taxon>Euglenophyceae</taxon>
        <taxon>Eutreptiales</taxon>
        <taxon>Eutreptiaceae</taxon>
        <taxon>Eutreptiella</taxon>
    </lineage>
</organism>
<dbReference type="PROSITE" id="PS51257">
    <property type="entry name" value="PROKAR_LIPOPROTEIN"/>
    <property type="match status" value="1"/>
</dbReference>
<name>A0A7S4LJ81_9EUGL</name>
<evidence type="ECO:0000313" key="1">
    <source>
        <dbReference type="EMBL" id="CAE0832722.1"/>
    </source>
</evidence>